<proteinExistence type="predicted"/>
<accession>A0A182RSM2</accession>
<dbReference type="InterPro" id="IPR001611">
    <property type="entry name" value="Leu-rich_rpt"/>
</dbReference>
<evidence type="ECO:0000256" key="4">
    <source>
        <dbReference type="SAM" id="SignalP"/>
    </source>
</evidence>
<organism evidence="5">
    <name type="scientific">Anopheles funestus</name>
    <name type="common">African malaria mosquito</name>
    <dbReference type="NCBI Taxonomy" id="62324"/>
    <lineage>
        <taxon>Eukaryota</taxon>
        <taxon>Metazoa</taxon>
        <taxon>Ecdysozoa</taxon>
        <taxon>Arthropoda</taxon>
        <taxon>Hexapoda</taxon>
        <taxon>Insecta</taxon>
        <taxon>Pterygota</taxon>
        <taxon>Neoptera</taxon>
        <taxon>Endopterygota</taxon>
        <taxon>Diptera</taxon>
        <taxon>Nematocera</taxon>
        <taxon>Culicoidea</taxon>
        <taxon>Culicidae</taxon>
        <taxon>Anophelinae</taxon>
        <taxon>Anopheles</taxon>
    </lineage>
</organism>
<feature type="signal peptide" evidence="4">
    <location>
        <begin position="1"/>
        <end position="21"/>
    </location>
</feature>
<dbReference type="Gene3D" id="1.10.287.1490">
    <property type="match status" value="1"/>
</dbReference>
<dbReference type="SUPFAM" id="SSF52058">
    <property type="entry name" value="L domain-like"/>
    <property type="match status" value="1"/>
</dbReference>
<protein>
    <recommendedName>
        <fullName evidence="6">Leucine-rich immune protein (Short)</fullName>
    </recommendedName>
</protein>
<dbReference type="PANTHER" id="PTHR24366">
    <property type="entry name" value="IG(IMMUNOGLOBULIN) AND LRR(LEUCINE RICH REPEAT) DOMAINS"/>
    <property type="match status" value="1"/>
</dbReference>
<dbReference type="PROSITE" id="PS51450">
    <property type="entry name" value="LRR"/>
    <property type="match status" value="1"/>
</dbReference>
<sequence>MVHTRVLLSVLVLTLTTGSESVTTYRCDPNRLPIVATCLVRNVTLTSEADILNANFPNDMRYVALSMVDGFVPEFTRELALKLPTVQDLNVDAMGITKFYIWKTIEVIAARNNSIREVLFDAEHHQLRSLQLDDNRLSKVPPFGKWFNELKLLSLDGNRLEQVTLDSFAEMEHLQSLSLARNGLIRVEPTLRVANRPVQGVQLLKLKHFSLAANHLLTVNISEWEMPSLVSLDLSNNDLYMLLDQPRQFRHFGALLNVSYAGNDWNCEWLSEAQLVLHEQGIATPAQDLADRCERENMKKLKGICCYDHAFEQKLAQDPFESRWEQLNELRRRYELVQFAYDQVEDNDLNLITEQAHELRGKLVGPVAQEQDVVKSELLRLQHALANENAHLQRLQDEIERTVHDLGQSIDELHERAVRPKPTLDAVHHRMTGVSIVGIRDQIEFLRRHIHDYVYKISEREKRLRRYDVQIKQLEEQLVELKELQQSLAEWTTSIATPVYKANQILDSIKPKSEEAFNQIRTLRNGDYIYSYRG</sequence>
<evidence type="ECO:0008006" key="6">
    <source>
        <dbReference type="Google" id="ProtNLM"/>
    </source>
</evidence>
<keyword evidence="3" id="KW-0175">Coiled coil</keyword>
<dbReference type="SMART" id="SM00369">
    <property type="entry name" value="LRR_TYP"/>
    <property type="match status" value="3"/>
</dbReference>
<name>A0A182RSM2_ANOFN</name>
<feature type="coiled-coil region" evidence="3">
    <location>
        <begin position="378"/>
        <end position="405"/>
    </location>
</feature>
<evidence type="ECO:0000256" key="1">
    <source>
        <dbReference type="ARBA" id="ARBA00022614"/>
    </source>
</evidence>
<feature type="coiled-coil region" evidence="3">
    <location>
        <begin position="457"/>
        <end position="494"/>
    </location>
</feature>
<dbReference type="EnsemblMetazoa" id="AFUN009272-RA">
    <property type="protein sequence ID" value="AFUN009272-PA"/>
    <property type="gene ID" value="AFUN009272"/>
</dbReference>
<keyword evidence="4" id="KW-0732">Signal</keyword>
<evidence type="ECO:0000256" key="3">
    <source>
        <dbReference type="SAM" id="Coils"/>
    </source>
</evidence>
<dbReference type="Pfam" id="PF13855">
    <property type="entry name" value="LRR_8"/>
    <property type="match status" value="1"/>
</dbReference>
<dbReference type="InterPro" id="IPR032675">
    <property type="entry name" value="LRR_dom_sf"/>
</dbReference>
<reference evidence="5" key="1">
    <citation type="submission" date="2020-05" db="UniProtKB">
        <authorList>
            <consortium name="EnsemblMetazoa"/>
        </authorList>
    </citation>
    <scope>IDENTIFICATION</scope>
    <source>
        <strain evidence="5">FUMOZ</strain>
    </source>
</reference>
<dbReference type="VEuPathDB" id="VectorBase:AFUN2_006930"/>
<dbReference type="InterPro" id="IPR003591">
    <property type="entry name" value="Leu-rich_rpt_typical-subtyp"/>
</dbReference>
<dbReference type="PANTHER" id="PTHR24366:SF96">
    <property type="entry name" value="LEUCINE RICH REPEAT CONTAINING 53"/>
    <property type="match status" value="1"/>
</dbReference>
<keyword evidence="1" id="KW-0433">Leucine-rich repeat</keyword>
<evidence type="ECO:0000256" key="2">
    <source>
        <dbReference type="ARBA" id="ARBA00022737"/>
    </source>
</evidence>
<dbReference type="Gene3D" id="3.80.10.10">
    <property type="entry name" value="Ribonuclease Inhibitor"/>
    <property type="match status" value="1"/>
</dbReference>
<dbReference type="VEuPathDB" id="VectorBase:AFUN009272"/>
<keyword evidence="2" id="KW-0677">Repeat</keyword>
<evidence type="ECO:0000313" key="5">
    <source>
        <dbReference type="EnsemblMetazoa" id="AFUN009272-PA"/>
    </source>
</evidence>
<feature type="chain" id="PRO_5016150466" description="Leucine-rich immune protein (Short)" evidence="4">
    <location>
        <begin position="22"/>
        <end position="534"/>
    </location>
</feature>
<dbReference type="STRING" id="62324.A0A182RSM2"/>
<dbReference type="AlphaFoldDB" id="A0A182RSM2"/>